<dbReference type="EMBL" id="CP031165">
    <property type="protein sequence ID" value="AXV08934.1"/>
    <property type="molecule type" value="Genomic_DNA"/>
</dbReference>
<feature type="domain" description="NAD-dependent epimerase/dehydratase" evidence="2">
    <location>
        <begin position="151"/>
        <end position="232"/>
    </location>
</feature>
<proteinExistence type="predicted"/>
<dbReference type="Gene3D" id="3.40.50.720">
    <property type="entry name" value="NAD(P)-binding Rossmann-like Domain"/>
    <property type="match status" value="1"/>
</dbReference>
<dbReference type="Proteomes" id="UP000264006">
    <property type="component" value="Chromosome"/>
</dbReference>
<accession>A0A346Y387</accession>
<sequence>MSARTALVIGGTGPTGPPLVDGLVERGFDTTIFHTGRHELPDGPDVPHLHGDPYSADGIADALGGRRFDVVVATYGRVRLLAEHVAGRCDHFLAVGGTPVYEGYVEPHLHFPTGMDMPVREDRHPLVPTEDIPDAHYRTAAIRRTEDTVFELGTRGAFDATYLRYPTVYGPRNPHAWEWTVVRRVLDGRPWMILSDDGRGIHSRAGARNAAHAILCAIDHPSAAAGKAYNVADEDLVSIRQWAELTAEAAGGSLGIRSLPGELPSPGWGVIAFGYKGTPSCVLDTTRLREDLGYRDVMSLRDGIAETVEWMLANREQMDANPNLVDPFDYDAEDALMAAYDRAMADLAPYTEPFTSGMKRMPVPQTAKGSKAGDTAGDTAGTSS</sequence>
<reference evidence="3 4" key="1">
    <citation type="submission" date="2018-09" db="EMBL/GenBank/DDBJ databases">
        <title>Complete genome sequence of Euzebya sp. DY32-46 isolated from seawater of Pacific Ocean.</title>
        <authorList>
            <person name="Xu L."/>
            <person name="Wu Y.-H."/>
            <person name="Xu X.-W."/>
        </authorList>
    </citation>
    <scope>NUCLEOTIDE SEQUENCE [LARGE SCALE GENOMIC DNA]</scope>
    <source>
        <strain evidence="3 4">DY32-46</strain>
    </source>
</reference>
<dbReference type="AlphaFoldDB" id="A0A346Y387"/>
<dbReference type="SUPFAM" id="SSF51735">
    <property type="entry name" value="NAD(P)-binding Rossmann-fold domains"/>
    <property type="match status" value="1"/>
</dbReference>
<dbReference type="Pfam" id="PF01370">
    <property type="entry name" value="Epimerase"/>
    <property type="match status" value="1"/>
</dbReference>
<dbReference type="InterPro" id="IPR036291">
    <property type="entry name" value="NAD(P)-bd_dom_sf"/>
</dbReference>
<dbReference type="PANTHER" id="PTHR43245">
    <property type="entry name" value="BIFUNCTIONAL POLYMYXIN RESISTANCE PROTEIN ARNA"/>
    <property type="match status" value="1"/>
</dbReference>
<dbReference type="RefSeq" id="WP_114593203.1">
    <property type="nucleotide sequence ID" value="NZ_CP031165.1"/>
</dbReference>
<name>A0A346Y387_9ACTN</name>
<organism evidence="3 4">
    <name type="scientific">Euzebya pacifica</name>
    <dbReference type="NCBI Taxonomy" id="1608957"/>
    <lineage>
        <taxon>Bacteria</taxon>
        <taxon>Bacillati</taxon>
        <taxon>Actinomycetota</taxon>
        <taxon>Nitriliruptoria</taxon>
        <taxon>Euzebyales</taxon>
    </lineage>
</organism>
<dbReference type="OrthoDB" id="9776016at2"/>
<gene>
    <name evidence="3" type="ORF">DVS28_a4268</name>
</gene>
<keyword evidence="4" id="KW-1185">Reference proteome</keyword>
<dbReference type="KEGG" id="euz:DVS28_a4268"/>
<protein>
    <submittedName>
        <fullName evidence="3">Putative reductase</fullName>
    </submittedName>
</protein>
<dbReference type="InterPro" id="IPR001509">
    <property type="entry name" value="Epimerase_deHydtase"/>
</dbReference>
<evidence type="ECO:0000313" key="4">
    <source>
        <dbReference type="Proteomes" id="UP000264006"/>
    </source>
</evidence>
<evidence type="ECO:0000256" key="1">
    <source>
        <dbReference type="SAM" id="MobiDB-lite"/>
    </source>
</evidence>
<evidence type="ECO:0000259" key="2">
    <source>
        <dbReference type="Pfam" id="PF01370"/>
    </source>
</evidence>
<dbReference type="InterPro" id="IPR050177">
    <property type="entry name" value="Lipid_A_modif_metabolic_enz"/>
</dbReference>
<feature type="region of interest" description="Disordered" evidence="1">
    <location>
        <begin position="356"/>
        <end position="384"/>
    </location>
</feature>
<evidence type="ECO:0000313" key="3">
    <source>
        <dbReference type="EMBL" id="AXV08934.1"/>
    </source>
</evidence>